<keyword evidence="2" id="KW-1185">Reference proteome</keyword>
<dbReference type="SUPFAM" id="SSF49464">
    <property type="entry name" value="Carboxypeptidase regulatory domain-like"/>
    <property type="match status" value="1"/>
</dbReference>
<reference evidence="2" key="1">
    <citation type="journal article" date="2019" name="Int. J. Syst. Evol. Microbiol.">
        <title>The Global Catalogue of Microorganisms (GCM) 10K type strain sequencing project: providing services to taxonomists for standard genome sequencing and annotation.</title>
        <authorList>
            <consortium name="The Broad Institute Genomics Platform"/>
            <consortium name="The Broad Institute Genome Sequencing Center for Infectious Disease"/>
            <person name="Wu L."/>
            <person name="Ma J."/>
        </authorList>
    </citation>
    <scope>NUCLEOTIDE SEQUENCE [LARGE SCALE GENOMIC DNA]</scope>
    <source>
        <strain evidence="2">JCM 16929</strain>
    </source>
</reference>
<sequence>MPLAAKITVTKDSDQTVVSTVQSGEDGRYRLTLAPGAYTLHADNLTGNLLPRGTTVPVRIDQGQFQTVELKFDSGIRGMQTGG</sequence>
<evidence type="ECO:0000313" key="1">
    <source>
        <dbReference type="EMBL" id="GAA3637996.1"/>
    </source>
</evidence>
<comment type="caution">
    <text evidence="1">The sequence shown here is derived from an EMBL/GenBank/DDBJ whole genome shotgun (WGS) entry which is preliminary data.</text>
</comment>
<evidence type="ECO:0000313" key="2">
    <source>
        <dbReference type="Proteomes" id="UP001501490"/>
    </source>
</evidence>
<dbReference type="EMBL" id="BAABAB010000048">
    <property type="protein sequence ID" value="GAA3637996.1"/>
    <property type="molecule type" value="Genomic_DNA"/>
</dbReference>
<proteinExistence type="predicted"/>
<protein>
    <recommendedName>
        <fullName evidence="3">Carboxypeptidase regulatory-like domain-containing protein</fullName>
    </recommendedName>
</protein>
<name>A0ABP7AQ51_9ACTN</name>
<dbReference type="InterPro" id="IPR008969">
    <property type="entry name" value="CarboxyPept-like_regulatory"/>
</dbReference>
<organism evidence="1 2">
    <name type="scientific">Microlunatus ginsengisoli</name>
    <dbReference type="NCBI Taxonomy" id="363863"/>
    <lineage>
        <taxon>Bacteria</taxon>
        <taxon>Bacillati</taxon>
        <taxon>Actinomycetota</taxon>
        <taxon>Actinomycetes</taxon>
        <taxon>Propionibacteriales</taxon>
        <taxon>Propionibacteriaceae</taxon>
        <taxon>Microlunatus</taxon>
    </lineage>
</organism>
<evidence type="ECO:0008006" key="3">
    <source>
        <dbReference type="Google" id="ProtNLM"/>
    </source>
</evidence>
<gene>
    <name evidence="1" type="ORF">GCM10022236_45550</name>
</gene>
<dbReference type="Proteomes" id="UP001501490">
    <property type="component" value="Unassembled WGS sequence"/>
</dbReference>
<dbReference type="Gene3D" id="2.60.40.1120">
    <property type="entry name" value="Carboxypeptidase-like, regulatory domain"/>
    <property type="match status" value="1"/>
</dbReference>
<accession>A0ABP7AQ51</accession>